<keyword evidence="3" id="KW-0479">Metal-binding</keyword>
<dbReference type="InterPro" id="IPR015813">
    <property type="entry name" value="Pyrv/PenolPyrv_kinase-like_dom"/>
</dbReference>
<dbReference type="InterPro" id="IPR011206">
    <property type="entry name" value="Citrate_lyase_beta/mcl1/mcl2"/>
</dbReference>
<evidence type="ECO:0000256" key="2">
    <source>
        <dbReference type="ARBA" id="ARBA00005568"/>
    </source>
</evidence>
<evidence type="ECO:0000256" key="3">
    <source>
        <dbReference type="ARBA" id="ARBA00022723"/>
    </source>
</evidence>
<name>A0ABU3MKZ4_9PROT</name>
<dbReference type="RefSeq" id="WP_314284817.1">
    <property type="nucleotide sequence ID" value="NZ_JAVVDO010000054.1"/>
</dbReference>
<dbReference type="Proteomes" id="UP001258945">
    <property type="component" value="Unassembled WGS sequence"/>
</dbReference>
<sequence>MKLRALLFAPGDSERKAGKALGSTADAVILDLEDSVAAAEKTAAREATAGLLAGSHARSGRVVRVNARDSGWYLADLAAVVPARPDAVMLPKCTSAEDLRALDHHLEAMETAADLPVGGIGILPIVTETAASLRDMRYAGITPRLRALVFGAEDLAADLGIAPRDADGRQTAAIQAARASLLLAAAEAQVPAIDTPWPDPRDPDGLEREATEAARDGFAGKLCIHPAQIDPVTVAFTPSPERIAWAQAVQRLFAEASGAGVLTLDGKMIDRPHLRLAERILATVAV</sequence>
<dbReference type="InterPro" id="IPR040442">
    <property type="entry name" value="Pyrv_kinase-like_dom_sf"/>
</dbReference>
<dbReference type="Gene3D" id="3.20.20.60">
    <property type="entry name" value="Phosphoenolpyruvate-binding domains"/>
    <property type="match status" value="1"/>
</dbReference>
<comment type="cofactor">
    <cofactor evidence="1">
        <name>Mg(2+)</name>
        <dbReference type="ChEBI" id="CHEBI:18420"/>
    </cofactor>
</comment>
<proteinExistence type="inferred from homology"/>
<keyword evidence="4" id="KW-0460">Magnesium</keyword>
<comment type="caution">
    <text evidence="6">The sequence shown here is derived from an EMBL/GenBank/DDBJ whole genome shotgun (WGS) entry which is preliminary data.</text>
</comment>
<reference evidence="6 7" key="1">
    <citation type="journal article" date="2019" name="Microb. Pathog.">
        <title>Comparison of VITEK 2, MALDI-TOF MS, 16S rRNA gene sequencing, and whole-genome sequencing for identification of Roseomonas mucosa.</title>
        <authorList>
            <person name="Rudolph W.W."/>
            <person name="Gunzer F."/>
            <person name="Trauth M."/>
            <person name="Bunk B."/>
            <person name="Bigge R."/>
            <person name="Schrottner P."/>
        </authorList>
    </citation>
    <scope>NUCLEOTIDE SEQUENCE [LARGE SCALE GENOMIC DNA]</scope>
    <source>
        <strain evidence="6 7">DSM 103800</strain>
    </source>
</reference>
<feature type="domain" description="HpcH/HpaI aldolase/citrate lyase" evidence="5">
    <location>
        <begin position="4"/>
        <end position="226"/>
    </location>
</feature>
<dbReference type="EMBL" id="JAVVDO010000054">
    <property type="protein sequence ID" value="MDT8333422.1"/>
    <property type="molecule type" value="Genomic_DNA"/>
</dbReference>
<dbReference type="InterPro" id="IPR005000">
    <property type="entry name" value="Aldolase/citrate-lyase_domain"/>
</dbReference>
<dbReference type="Pfam" id="PF03328">
    <property type="entry name" value="HpcH_HpaI"/>
    <property type="match status" value="1"/>
</dbReference>
<evidence type="ECO:0000313" key="6">
    <source>
        <dbReference type="EMBL" id="MDT8333422.1"/>
    </source>
</evidence>
<dbReference type="PIRSF" id="PIRSF015582">
    <property type="entry name" value="Cit_lyase_B"/>
    <property type="match status" value="1"/>
</dbReference>
<dbReference type="GO" id="GO:0016829">
    <property type="term" value="F:lyase activity"/>
    <property type="evidence" value="ECO:0007669"/>
    <property type="project" value="UniProtKB-KW"/>
</dbReference>
<evidence type="ECO:0000256" key="4">
    <source>
        <dbReference type="ARBA" id="ARBA00022842"/>
    </source>
</evidence>
<keyword evidence="7" id="KW-1185">Reference proteome</keyword>
<dbReference type="PANTHER" id="PTHR32308">
    <property type="entry name" value="LYASE BETA SUBUNIT, PUTATIVE (AFU_ORTHOLOGUE AFUA_4G13030)-RELATED"/>
    <property type="match status" value="1"/>
</dbReference>
<gene>
    <name evidence="6" type="ORF">RQ831_20425</name>
</gene>
<keyword evidence="6" id="KW-0456">Lyase</keyword>
<dbReference type="PANTHER" id="PTHR32308:SF0">
    <property type="entry name" value="HPCH_HPAI ALDOLASE_CITRATE LYASE DOMAIN-CONTAINING PROTEIN"/>
    <property type="match status" value="1"/>
</dbReference>
<evidence type="ECO:0000313" key="7">
    <source>
        <dbReference type="Proteomes" id="UP001258945"/>
    </source>
</evidence>
<evidence type="ECO:0000256" key="1">
    <source>
        <dbReference type="ARBA" id="ARBA00001946"/>
    </source>
</evidence>
<organism evidence="6 7">
    <name type="scientific">Roseomonas gilardii</name>
    <dbReference type="NCBI Taxonomy" id="257708"/>
    <lineage>
        <taxon>Bacteria</taxon>
        <taxon>Pseudomonadati</taxon>
        <taxon>Pseudomonadota</taxon>
        <taxon>Alphaproteobacteria</taxon>
        <taxon>Acetobacterales</taxon>
        <taxon>Roseomonadaceae</taxon>
        <taxon>Roseomonas</taxon>
    </lineage>
</organism>
<protein>
    <submittedName>
        <fullName evidence="6">CoA ester lyase</fullName>
    </submittedName>
</protein>
<evidence type="ECO:0000259" key="5">
    <source>
        <dbReference type="Pfam" id="PF03328"/>
    </source>
</evidence>
<comment type="similarity">
    <text evidence="2">Belongs to the HpcH/HpaI aldolase family.</text>
</comment>
<dbReference type="SUPFAM" id="SSF51621">
    <property type="entry name" value="Phosphoenolpyruvate/pyruvate domain"/>
    <property type="match status" value="1"/>
</dbReference>
<accession>A0ABU3MKZ4</accession>